<sequence>MNDIIAKDYAVKVHNNELSRKDGKVWYLPHHGVYHPQKLKIRVVFDCGVPYQGTSLNVQLLQGPDLTSSLFGVITRFRQEQLAIMADVEAMFYQVKVPEDDADLLRFLWWPSGDRSKDNKVHCAFVMAKARVAPLKLITIPCMELVAATMAARMDKTLRSELQLQLEESVFWSNSTTVLKYIANRNSRFRTFMANRVETILKLSKTVEDDLQKELLDKEERRRRAIYERQTRMAQKPEAGFGVPLRFKYPSGCIRTRRFQLSDSSRFCLTLLEGMRTPLNTFMYKTPCR</sequence>
<organism evidence="1 2">
    <name type="scientific">Alosa alosa</name>
    <name type="common">allis shad</name>
    <dbReference type="NCBI Taxonomy" id="278164"/>
    <lineage>
        <taxon>Eukaryota</taxon>
        <taxon>Metazoa</taxon>
        <taxon>Chordata</taxon>
        <taxon>Craniata</taxon>
        <taxon>Vertebrata</taxon>
        <taxon>Euteleostomi</taxon>
        <taxon>Actinopterygii</taxon>
        <taxon>Neopterygii</taxon>
        <taxon>Teleostei</taxon>
        <taxon>Clupei</taxon>
        <taxon>Clupeiformes</taxon>
        <taxon>Clupeoidei</taxon>
        <taxon>Clupeidae</taxon>
        <taxon>Alosa</taxon>
    </lineage>
</organism>
<evidence type="ECO:0000313" key="2">
    <source>
        <dbReference type="Proteomes" id="UP000823561"/>
    </source>
</evidence>
<gene>
    <name evidence="1" type="ORF">AALO_G00062020</name>
</gene>
<dbReference type="PANTHER" id="PTHR47331:SF1">
    <property type="entry name" value="GAG-LIKE PROTEIN"/>
    <property type="match status" value="1"/>
</dbReference>
<proteinExistence type="predicted"/>
<reference evidence="1" key="1">
    <citation type="submission" date="2020-10" db="EMBL/GenBank/DDBJ databases">
        <title>Chromosome-scale genome assembly of the Allis shad, Alosa alosa.</title>
        <authorList>
            <person name="Margot Z."/>
            <person name="Christophe K."/>
            <person name="Cabau C."/>
            <person name="Louis A."/>
            <person name="Berthelot C."/>
            <person name="Parey E."/>
            <person name="Roest Crollius H."/>
            <person name="Montfort J."/>
            <person name="Robinson-Rechavi M."/>
            <person name="Bucao C."/>
            <person name="Bouchez O."/>
            <person name="Gislard M."/>
            <person name="Lluch J."/>
            <person name="Milhes M."/>
            <person name="Lampietro C."/>
            <person name="Lopez Roques C."/>
            <person name="Donnadieu C."/>
            <person name="Braasch I."/>
            <person name="Desvignes T."/>
            <person name="Postlethwait J."/>
            <person name="Bobe J."/>
            <person name="Guiguen Y."/>
        </authorList>
    </citation>
    <scope>NUCLEOTIDE SEQUENCE</scope>
    <source>
        <strain evidence="1">M-15738</strain>
        <tissue evidence="1">Blood</tissue>
    </source>
</reference>
<dbReference type="InterPro" id="IPR008042">
    <property type="entry name" value="Retrotrans_Pao"/>
</dbReference>
<evidence type="ECO:0008006" key="3">
    <source>
        <dbReference type="Google" id="ProtNLM"/>
    </source>
</evidence>
<name>A0AAV6H3L8_9TELE</name>
<dbReference type="PANTHER" id="PTHR47331">
    <property type="entry name" value="PHD-TYPE DOMAIN-CONTAINING PROTEIN"/>
    <property type="match status" value="1"/>
</dbReference>
<evidence type="ECO:0000313" key="1">
    <source>
        <dbReference type="EMBL" id="KAG5280606.1"/>
    </source>
</evidence>
<keyword evidence="2" id="KW-1185">Reference proteome</keyword>
<protein>
    <recommendedName>
        <fullName evidence="3">Reverse transcriptase domain-containing protein</fullName>
    </recommendedName>
</protein>
<dbReference type="Pfam" id="PF05380">
    <property type="entry name" value="Peptidase_A17"/>
    <property type="match status" value="1"/>
</dbReference>
<dbReference type="EMBL" id="JADWDJ010000005">
    <property type="protein sequence ID" value="KAG5280606.1"/>
    <property type="molecule type" value="Genomic_DNA"/>
</dbReference>
<dbReference type="AlphaFoldDB" id="A0AAV6H3L8"/>
<comment type="caution">
    <text evidence="1">The sequence shown here is derived from an EMBL/GenBank/DDBJ whole genome shotgun (WGS) entry which is preliminary data.</text>
</comment>
<dbReference type="Proteomes" id="UP000823561">
    <property type="component" value="Chromosome 5"/>
</dbReference>
<accession>A0AAV6H3L8</accession>